<gene>
    <name evidence="1" type="ORF">Pme01_22430</name>
</gene>
<organism evidence="1 2">
    <name type="scientific">Planosporangium mesophilum</name>
    <dbReference type="NCBI Taxonomy" id="689768"/>
    <lineage>
        <taxon>Bacteria</taxon>
        <taxon>Bacillati</taxon>
        <taxon>Actinomycetota</taxon>
        <taxon>Actinomycetes</taxon>
        <taxon>Micromonosporales</taxon>
        <taxon>Micromonosporaceae</taxon>
        <taxon>Planosporangium</taxon>
    </lineage>
</organism>
<dbReference type="Proteomes" id="UP000599074">
    <property type="component" value="Unassembled WGS sequence"/>
</dbReference>
<reference evidence="1" key="1">
    <citation type="submission" date="2021-01" db="EMBL/GenBank/DDBJ databases">
        <title>Whole genome shotgun sequence of Planosporangium mesophilum NBRC 109066.</title>
        <authorList>
            <person name="Komaki H."/>
            <person name="Tamura T."/>
        </authorList>
    </citation>
    <scope>NUCLEOTIDE SEQUENCE</scope>
    <source>
        <strain evidence="1">NBRC 109066</strain>
    </source>
</reference>
<evidence type="ECO:0000313" key="1">
    <source>
        <dbReference type="EMBL" id="GII22646.1"/>
    </source>
</evidence>
<dbReference type="EMBL" id="BOON01000019">
    <property type="protein sequence ID" value="GII22646.1"/>
    <property type="molecule type" value="Genomic_DNA"/>
</dbReference>
<evidence type="ECO:0000313" key="2">
    <source>
        <dbReference type="Proteomes" id="UP000599074"/>
    </source>
</evidence>
<sequence length="164" mass="18861">MGEAGTMSKLEPLQDGGMRAVWRGREYRITGDGKGLQRRYFLIRLHPDDPDLEGAVVYDEDLGSCGIPIDPSELDAWYSTSWQFTWRGAPFWATHRSEDEVAGQLMGSNYNWAKANGLALFDRDWAVGQFPLSEIEDLHEERRDLLAEWKSKRAQAELKRERNQ</sequence>
<keyword evidence="2" id="KW-1185">Reference proteome</keyword>
<name>A0A8J3TC55_9ACTN</name>
<protein>
    <submittedName>
        <fullName evidence="1">Uncharacterized protein</fullName>
    </submittedName>
</protein>
<accession>A0A8J3TC55</accession>
<proteinExistence type="predicted"/>
<dbReference type="AlphaFoldDB" id="A0A8J3TC55"/>
<comment type="caution">
    <text evidence="1">The sequence shown here is derived from an EMBL/GenBank/DDBJ whole genome shotgun (WGS) entry which is preliminary data.</text>
</comment>